<organism evidence="2 3">
    <name type="scientific">Zymoseptoria tritici ST99CH_1A5</name>
    <dbReference type="NCBI Taxonomy" id="1276529"/>
    <lineage>
        <taxon>Eukaryota</taxon>
        <taxon>Fungi</taxon>
        <taxon>Dikarya</taxon>
        <taxon>Ascomycota</taxon>
        <taxon>Pezizomycotina</taxon>
        <taxon>Dothideomycetes</taxon>
        <taxon>Dothideomycetidae</taxon>
        <taxon>Mycosphaerellales</taxon>
        <taxon>Mycosphaerellaceae</taxon>
        <taxon>Zymoseptoria</taxon>
    </lineage>
</organism>
<proteinExistence type="predicted"/>
<protein>
    <recommendedName>
        <fullName evidence="4">JmjC domain-containing protein</fullName>
    </recommendedName>
</protein>
<accession>A0A1Y6L991</accession>
<feature type="region of interest" description="Disordered" evidence="1">
    <location>
        <begin position="342"/>
        <end position="396"/>
    </location>
</feature>
<feature type="compositionally biased region" description="Polar residues" evidence="1">
    <location>
        <begin position="346"/>
        <end position="367"/>
    </location>
</feature>
<name>A0A1Y6L991_ZYMTR</name>
<feature type="region of interest" description="Disordered" evidence="1">
    <location>
        <begin position="219"/>
        <end position="301"/>
    </location>
</feature>
<reference evidence="2 3" key="1">
    <citation type="submission" date="2016-10" db="EMBL/GenBank/DDBJ databases">
        <authorList>
            <person name="Varghese N."/>
        </authorList>
    </citation>
    <scope>NUCLEOTIDE SEQUENCE [LARGE SCALE GENOMIC DNA]</scope>
</reference>
<evidence type="ECO:0000256" key="1">
    <source>
        <dbReference type="SAM" id="MobiDB-lite"/>
    </source>
</evidence>
<feature type="compositionally biased region" description="Basic and acidic residues" evidence="1">
    <location>
        <begin position="248"/>
        <end position="260"/>
    </location>
</feature>
<feature type="compositionally biased region" description="Low complexity" evidence="1">
    <location>
        <begin position="385"/>
        <end position="394"/>
    </location>
</feature>
<dbReference type="EMBL" id="LT882677">
    <property type="protein sequence ID" value="SMY21064.1"/>
    <property type="molecule type" value="Genomic_DNA"/>
</dbReference>
<gene>
    <name evidence="2" type="ORF">ZT1A5_G2501</name>
</gene>
<evidence type="ECO:0008006" key="4">
    <source>
        <dbReference type="Google" id="ProtNLM"/>
    </source>
</evidence>
<evidence type="ECO:0000313" key="3">
    <source>
        <dbReference type="Proteomes" id="UP000215453"/>
    </source>
</evidence>
<sequence>MAAPPSRGSLDRATQALVQKLHSIWHQQGPLSDYTDLRNALLSQRDQVDTRIVTLCSVTKLACPAAVESDIVVLYYGWHKAGQVQMSAIRVCATQYPRFKEDLCPRLNIVLIERHREGLTDRRRKTLDQAPVQPLRDLNPQLLASVTPDQDVVQQWVTNVDGNVAIDEIGTLLNEARPKHYHMYLLQIDRHGLVAARESSCTSAVAAFSISAHQGLALDENPDFGESRSGQIRAEAASETDEQSPHITLRDDESSPRDPVPDGPETRIFNYASATCEPASPTPAPQSNSLSASGEEDSSCPQFSHFRDSFFGRGPEPHAETCRHLKYGTEGPNSPGHVLRRAATRCASSTTDSTGEPRPSSQRSSILPTAGDTSALLGDGQITEPSSTTSSPCSDRNTTDGLCTFSHIATAEQYTNPPTPGGEIFGDVVMGEIDLEQQFSTLEHDGVLRAEGYSLSHTEADAMLHQPDIQATATMPANSKDRYCIASLLGDDLVGAVSEKQQRADWLDNGAQPAIIFAQPGCKVSPGHSHGRSELEADVLYYTSEQFVAAAQNGQVFRKPVVIKERFSDINMHTAASLALQLQDRSPRLTLEPRRLNNELQPARASLENLADSLRTGTPWDFAAAIRIRNIIKCQRPLFTMLPRFRLLECLVERDQGFAGEDRVELGSPGLPRMEDCLSFDICIPSGNCSDVHTNGANGTWLRVLDGTIIWMFVPEDAMEAEWSRFASQQGGEWQPAGKQRLLFLEQDDVLLLPPGLKIVQAMYSSTTAVLEGGLLWDELGIMQTLGCISWALENGLSTSMQSVISSYLPRLVEELVALVTEQPDRFRCHLPQGQSLDDFMQHVSYIKSLGCSCDAFNCEGSTMCPCERAGHSCTAWCTGHSAGSGCARRRNTSPDDYDLSEFMHI</sequence>
<dbReference type="AlphaFoldDB" id="A0A1Y6L991"/>
<dbReference type="Proteomes" id="UP000215453">
    <property type="component" value="Chromosome 2"/>
</dbReference>
<evidence type="ECO:0000313" key="2">
    <source>
        <dbReference type="EMBL" id="SMY21064.1"/>
    </source>
</evidence>